<dbReference type="RefSeq" id="WP_281748442.1">
    <property type="nucleotide sequence ID" value="NZ_AP026933.1"/>
</dbReference>
<protein>
    <submittedName>
        <fullName evidence="1">Uncharacterized protein</fullName>
    </submittedName>
</protein>
<accession>A0ABN6T0I9</accession>
<organism evidence="1 2">
    <name type="scientific">Spiroplasma ixodetis</name>
    <dbReference type="NCBI Taxonomy" id="2141"/>
    <lineage>
        <taxon>Bacteria</taxon>
        <taxon>Bacillati</taxon>
        <taxon>Mycoplasmatota</taxon>
        <taxon>Mollicutes</taxon>
        <taxon>Entomoplasmatales</taxon>
        <taxon>Spiroplasmataceae</taxon>
        <taxon>Spiroplasma</taxon>
    </lineage>
</organism>
<dbReference type="EMBL" id="AP026933">
    <property type="protein sequence ID" value="BDT04773.1"/>
    <property type="molecule type" value="Genomic_DNA"/>
</dbReference>
<name>A0ABN6T0I9_9MOLU</name>
<sequence length="165" mass="20277">MREEDLKEINEKILNIKELYKRNNEILNEIIFNKNNYCEENIDMIKDSILEKNYNFQEIKIQLLDHQNFLLSKNINNEFLFNNLELELSINKFWYKFSIKLYKKEKEIVKYWKEQYFECYKKQFFIKKNLENDNKISNFVINKINKDVQNISVSTPSLKVHTLKM</sequence>
<keyword evidence="2" id="KW-1185">Reference proteome</keyword>
<gene>
    <name evidence="1" type="ORF">SHM_24190</name>
</gene>
<evidence type="ECO:0000313" key="2">
    <source>
        <dbReference type="Proteomes" id="UP001163387"/>
    </source>
</evidence>
<dbReference type="Proteomes" id="UP001163387">
    <property type="component" value="Chromosome"/>
</dbReference>
<proteinExistence type="predicted"/>
<evidence type="ECO:0000313" key="1">
    <source>
        <dbReference type="EMBL" id="BDT04773.1"/>
    </source>
</evidence>
<reference evidence="1 2" key="1">
    <citation type="journal article" date="2022" name="Front. Microbiol.">
        <title>Male-killing mechanisms vary between Spiroplasma species.</title>
        <authorList>
            <person name="Arai H."/>
            <person name="Inoue M."/>
            <person name="Kageyama D."/>
        </authorList>
    </citation>
    <scope>NUCLEOTIDE SEQUENCE [LARGE SCALE GENOMIC DNA]</scope>
    <source>
        <strain evidence="2">sHm</strain>
    </source>
</reference>